<keyword evidence="1" id="KW-0472">Membrane</keyword>
<sequence>MRQSSDSGSSVVIGFVILLMVIALGIGIWALISLPAEMKEAESTHTIGLSNAFLDLKLSADKVRVNNFEGARFSMLMPGSSGMSGTTIQFTEDTGGELFLYREEAPTVNLIPSTMNAEVGRLSAQIGGTRGTTVIGYEGGGVFRSDSGNAVWLTPGLLQIYPDATQSNATIRIDLVLINMSGSTETSSNWGVPIDCVYLGSTYDITQSMNDTTLTLSFQSSDPKQQNLWSEMFAEAVARYPAEVAAFEMANPGKAVPEVTLTSEEAKLKISVGGNNWVKVYMRDAAYDVSLVNRYGG</sequence>
<evidence type="ECO:0000313" key="3">
    <source>
        <dbReference type="Proteomes" id="UP001283212"/>
    </source>
</evidence>
<evidence type="ECO:0000313" key="2">
    <source>
        <dbReference type="EMBL" id="MDV0442682.1"/>
    </source>
</evidence>
<proteinExistence type="predicted"/>
<feature type="transmembrane region" description="Helical" evidence="1">
    <location>
        <begin position="12"/>
        <end position="32"/>
    </location>
</feature>
<keyword evidence="3" id="KW-1185">Reference proteome</keyword>
<dbReference type="RefSeq" id="WP_338095236.1">
    <property type="nucleotide sequence ID" value="NZ_JAWDKB010000001.1"/>
</dbReference>
<organism evidence="2 3">
    <name type="scientific">Methanorbis rubei</name>
    <dbReference type="NCBI Taxonomy" id="3028300"/>
    <lineage>
        <taxon>Archaea</taxon>
        <taxon>Methanobacteriati</taxon>
        <taxon>Methanobacteriota</taxon>
        <taxon>Stenosarchaea group</taxon>
        <taxon>Methanomicrobia</taxon>
        <taxon>Methanomicrobiales</taxon>
        <taxon>Methanocorpusculaceae</taxon>
        <taxon>Methanorbis</taxon>
    </lineage>
</organism>
<dbReference type="AlphaFoldDB" id="A0AAE4SAC6"/>
<keyword evidence="1" id="KW-1133">Transmembrane helix</keyword>
<protein>
    <submittedName>
        <fullName evidence="2">Uncharacterized protein</fullName>
    </submittedName>
</protein>
<accession>A0AAE4SAC6</accession>
<gene>
    <name evidence="2" type="ORF">McpCs1_00240</name>
</gene>
<dbReference type="Proteomes" id="UP001283212">
    <property type="component" value="Unassembled WGS sequence"/>
</dbReference>
<comment type="caution">
    <text evidence="2">The sequence shown here is derived from an EMBL/GenBank/DDBJ whole genome shotgun (WGS) entry which is preliminary data.</text>
</comment>
<keyword evidence="1" id="KW-0812">Transmembrane</keyword>
<dbReference type="EMBL" id="JAWDKB010000001">
    <property type="protein sequence ID" value="MDV0442682.1"/>
    <property type="molecule type" value="Genomic_DNA"/>
</dbReference>
<name>A0AAE4SAC6_9EURY</name>
<evidence type="ECO:0000256" key="1">
    <source>
        <dbReference type="SAM" id="Phobius"/>
    </source>
</evidence>
<reference evidence="2 3" key="1">
    <citation type="submission" date="2023-06" db="EMBL/GenBank/DDBJ databases">
        <title>Genome sequence of Methancorpusculaceae sp. Cs1.</title>
        <authorList>
            <person name="Protasov E."/>
            <person name="Platt K."/>
            <person name="Poehlein A."/>
            <person name="Daniel R."/>
            <person name="Brune A."/>
        </authorList>
    </citation>
    <scope>NUCLEOTIDE SEQUENCE [LARGE SCALE GENOMIC DNA]</scope>
    <source>
        <strain evidence="2 3">Cs1</strain>
    </source>
</reference>